<reference evidence="3" key="1">
    <citation type="journal article" date="2019" name="Int. J. Syst. Evol. Microbiol.">
        <title>The Global Catalogue of Microorganisms (GCM) 10K type strain sequencing project: providing services to taxonomists for standard genome sequencing and annotation.</title>
        <authorList>
            <consortium name="The Broad Institute Genomics Platform"/>
            <consortium name="The Broad Institute Genome Sequencing Center for Infectious Disease"/>
            <person name="Wu L."/>
            <person name="Ma J."/>
        </authorList>
    </citation>
    <scope>NUCLEOTIDE SEQUENCE [LARGE SCALE GENOMIC DNA]</scope>
    <source>
        <strain evidence="3">LMG 24813</strain>
    </source>
</reference>
<evidence type="ECO:0000256" key="1">
    <source>
        <dbReference type="ARBA" id="ARBA00023235"/>
    </source>
</evidence>
<gene>
    <name evidence="2" type="ORF">ACFOY1_07340</name>
</gene>
<dbReference type="InterPro" id="IPR051053">
    <property type="entry name" value="ECH/Chromodomain_protein"/>
</dbReference>
<dbReference type="RefSeq" id="WP_217964015.1">
    <property type="nucleotide sequence ID" value="NZ_JAHTBN010000003.1"/>
</dbReference>
<evidence type="ECO:0000313" key="3">
    <source>
        <dbReference type="Proteomes" id="UP001595848"/>
    </source>
</evidence>
<evidence type="ECO:0000313" key="2">
    <source>
        <dbReference type="EMBL" id="MFC4200763.1"/>
    </source>
</evidence>
<sequence length="236" mass="25594">MTAHILTERFGDTLHIILNRPDKRNAIDMPMFSRLASTLADADREPMVGAVLLSGAGEVFCAGHDLHAFSNWPQQPDGPVPAFLHALAALQKPLVVAVQGHAVGIGATLLLHADWVISTSDAQLHLPFIDMEIAPEAASSLLLAQAVGLGRARRIMLSGAAFSGQQAHDWGLVTEICDQETLHALARERVEYFAAKSGSAYARIKRLLTSPYDVHRRIDEEVDAINLAVLRQRGTT</sequence>
<comment type="caution">
    <text evidence="2">The sequence shown here is derived from an EMBL/GenBank/DDBJ whole genome shotgun (WGS) entry which is preliminary data.</text>
</comment>
<keyword evidence="1" id="KW-0413">Isomerase</keyword>
<dbReference type="PANTHER" id="PTHR43684">
    <property type="match status" value="1"/>
</dbReference>
<organism evidence="2 3">
    <name type="scientific">Candidimonas humi</name>
    <dbReference type="NCBI Taxonomy" id="683355"/>
    <lineage>
        <taxon>Bacteria</taxon>
        <taxon>Pseudomonadati</taxon>
        <taxon>Pseudomonadota</taxon>
        <taxon>Betaproteobacteria</taxon>
        <taxon>Burkholderiales</taxon>
        <taxon>Alcaligenaceae</taxon>
        <taxon>Candidimonas</taxon>
    </lineage>
</organism>
<dbReference type="Proteomes" id="UP001595848">
    <property type="component" value="Unassembled WGS sequence"/>
</dbReference>
<dbReference type="EMBL" id="JBHSBV010000002">
    <property type="protein sequence ID" value="MFC4200763.1"/>
    <property type="molecule type" value="Genomic_DNA"/>
</dbReference>
<dbReference type="Pfam" id="PF00378">
    <property type="entry name" value="ECH_1"/>
    <property type="match status" value="1"/>
</dbReference>
<dbReference type="InterPro" id="IPR001753">
    <property type="entry name" value="Enoyl-CoA_hydra/iso"/>
</dbReference>
<keyword evidence="3" id="KW-1185">Reference proteome</keyword>
<dbReference type="PANTHER" id="PTHR43684:SF1">
    <property type="entry name" value="ENOYL-COA DELTA ISOMERASE 2"/>
    <property type="match status" value="1"/>
</dbReference>
<name>A0ABV8NY84_9BURK</name>
<dbReference type="CDD" id="cd06558">
    <property type="entry name" value="crotonase-like"/>
    <property type="match status" value="1"/>
</dbReference>
<protein>
    <submittedName>
        <fullName evidence="2">Enoyl-CoA hydratase-related protein</fullName>
    </submittedName>
</protein>
<proteinExistence type="predicted"/>
<accession>A0ABV8NY84</accession>